<dbReference type="PANTHER" id="PTHR10572">
    <property type="entry name" value="3-HYDROXY-3-METHYLGLUTARYL-COENZYME A REDUCTASE"/>
    <property type="match status" value="1"/>
</dbReference>
<dbReference type="InterPro" id="IPR009029">
    <property type="entry name" value="HMG_CoA_Rdtase_sub-bd_dom_sf"/>
</dbReference>
<dbReference type="InterPro" id="IPR009023">
    <property type="entry name" value="HMG_CoA_Rdtase_NAD(P)-bd_sf"/>
</dbReference>
<reference evidence="5" key="1">
    <citation type="submission" date="2021-03" db="EMBL/GenBank/DDBJ databases">
        <authorList>
            <person name="Jaffe A."/>
        </authorList>
    </citation>
    <scope>NUCLEOTIDE SEQUENCE</scope>
    <source>
        <strain evidence="5">RIFCSPHIGHO2_01_FULL_AR10_44_11</strain>
    </source>
</reference>
<dbReference type="Pfam" id="PF00368">
    <property type="entry name" value="HMG-CoA_red"/>
    <property type="match status" value="1"/>
</dbReference>
<comment type="similarity">
    <text evidence="1 3">Belongs to the HMG-CoA reductase family.</text>
</comment>
<evidence type="ECO:0000256" key="1">
    <source>
        <dbReference type="ARBA" id="ARBA00007661"/>
    </source>
</evidence>
<dbReference type="CDD" id="cd00644">
    <property type="entry name" value="HMG-CoA_reductase_classII"/>
    <property type="match status" value="1"/>
</dbReference>
<dbReference type="PROSITE" id="PS01192">
    <property type="entry name" value="HMG_COA_REDUCTASE_3"/>
    <property type="match status" value="1"/>
</dbReference>
<reference evidence="5" key="2">
    <citation type="submission" date="2021-05" db="EMBL/GenBank/DDBJ databases">
        <title>Protein family content uncovers lineage relationships and bacterial pathway maintenance mechanisms in DPANN archaea.</title>
        <authorList>
            <person name="Castelle C.J."/>
            <person name="Meheust R."/>
            <person name="Jaffe A.L."/>
            <person name="Seitz K."/>
            <person name="Gong X."/>
            <person name="Baker B.J."/>
            <person name="Banfield J.F."/>
        </authorList>
    </citation>
    <scope>NUCLEOTIDE SEQUENCE</scope>
    <source>
        <strain evidence="5">RIFCSPHIGHO2_01_FULL_AR10_44_11</strain>
    </source>
</reference>
<dbReference type="InterPro" id="IPR004553">
    <property type="entry name" value="HMG_CoA_Rdtase_bac-typ"/>
</dbReference>
<dbReference type="GO" id="GO:0004420">
    <property type="term" value="F:hydroxymethylglutaryl-CoA reductase (NADPH) activity"/>
    <property type="evidence" value="ECO:0007669"/>
    <property type="project" value="InterPro"/>
</dbReference>
<dbReference type="AlphaFoldDB" id="A0A8T4KPP5"/>
<evidence type="ECO:0000256" key="3">
    <source>
        <dbReference type="RuleBase" id="RU361219"/>
    </source>
</evidence>
<dbReference type="GO" id="GO:0015936">
    <property type="term" value="P:coenzyme A metabolic process"/>
    <property type="evidence" value="ECO:0007669"/>
    <property type="project" value="InterPro"/>
</dbReference>
<keyword evidence="2 3" id="KW-0560">Oxidoreductase</keyword>
<organism evidence="5 6">
    <name type="scientific">Candidatus Iainarchaeum sp</name>
    <dbReference type="NCBI Taxonomy" id="3101447"/>
    <lineage>
        <taxon>Archaea</taxon>
        <taxon>Candidatus Iainarchaeota</taxon>
        <taxon>Candidatus Iainarchaeia</taxon>
        <taxon>Candidatus Iainarchaeales</taxon>
        <taxon>Candidatus Iainarchaeaceae</taxon>
        <taxon>Candidatus Iainarchaeum</taxon>
    </lineage>
</organism>
<dbReference type="Proteomes" id="UP000677687">
    <property type="component" value="Unassembled WGS sequence"/>
</dbReference>
<dbReference type="InterPro" id="IPR023074">
    <property type="entry name" value="HMG_CoA_Rdtase_cat_sf"/>
</dbReference>
<dbReference type="Gene3D" id="3.90.770.10">
    <property type="entry name" value="3-hydroxy-3-methylglutaryl-coenzyme A Reductase, Chain A, domain 2"/>
    <property type="match status" value="2"/>
</dbReference>
<dbReference type="SUPFAM" id="SSF56542">
    <property type="entry name" value="Substrate-binding domain of HMG-CoA reductase"/>
    <property type="match status" value="1"/>
</dbReference>
<evidence type="ECO:0000313" key="6">
    <source>
        <dbReference type="Proteomes" id="UP000677687"/>
    </source>
</evidence>
<dbReference type="PROSITE" id="PS50065">
    <property type="entry name" value="HMG_COA_REDUCTASE_4"/>
    <property type="match status" value="1"/>
</dbReference>
<gene>
    <name evidence="5" type="ORF">J4415_00045</name>
</gene>
<dbReference type="NCBIfam" id="TIGR00532">
    <property type="entry name" value="HMG_CoA_R_NAD"/>
    <property type="match status" value="1"/>
</dbReference>
<dbReference type="SUPFAM" id="SSF55035">
    <property type="entry name" value="NAD-binding domain of HMG-CoA reductase"/>
    <property type="match status" value="1"/>
</dbReference>
<dbReference type="Gene3D" id="1.10.8.660">
    <property type="match status" value="1"/>
</dbReference>
<dbReference type="InterPro" id="IPR002202">
    <property type="entry name" value="HMG_CoA_Rdtase"/>
</dbReference>
<sequence>MKTSETSRRGQEEPQTGGTLVPAVRKTSEISEFYKKSLDERLQALKEFAELGDEEIEKLRKFGTLEFETANRMIENVVSTFQLPLGIATNFIVNGKEHLIPFAIEEPSVVAAASNAAKLCRASGGFKAESDLPIMIGQMLIVNAKEPEKAAEEIMRNKRELIGKASACDAMLVKFGGGARDIEVRVVNSIRGKLIIVHLLVDVRDAMGANAVNTMCEALAPELEKIAGAGAKARMRIISNLAIYRKARAKAIWKKEELEKSVKGNMKGEEVVDAMLDAYAFADADPFRCTTHNKGIMNGIDAVAIACGQDFRALEAGAHSFAAISGTYKPLTRYNKNENGDLVGEIELPMAVGLVGGAVKTHPIAQIAVKILGVKSASELACVLASAGLAQNFAAMRALTTEGIQRGHMKLHAKNIAVLAGAKGNEIDIVAQKIAEEHCVKADRAKEILEEIRKRSGE</sequence>
<evidence type="ECO:0000256" key="2">
    <source>
        <dbReference type="ARBA" id="ARBA00023002"/>
    </source>
</evidence>
<dbReference type="PANTHER" id="PTHR10572:SF24">
    <property type="entry name" value="3-HYDROXY-3-METHYLGLUTARYL-COENZYME A REDUCTASE"/>
    <property type="match status" value="1"/>
</dbReference>
<dbReference type="PROSITE" id="PS00066">
    <property type="entry name" value="HMG_COA_REDUCTASE_1"/>
    <property type="match status" value="1"/>
</dbReference>
<evidence type="ECO:0000256" key="4">
    <source>
        <dbReference type="SAM" id="MobiDB-lite"/>
    </source>
</evidence>
<accession>A0A8T4KPP5</accession>
<evidence type="ECO:0000313" key="5">
    <source>
        <dbReference type="EMBL" id="MBS3057003.1"/>
    </source>
</evidence>
<protein>
    <recommendedName>
        <fullName evidence="3">3-hydroxy-3-methylglutaryl coenzyme A reductase</fullName>
        <shortName evidence="3">HMG-CoA reductase</shortName>
    </recommendedName>
</protein>
<feature type="region of interest" description="Disordered" evidence="4">
    <location>
        <begin position="1"/>
        <end position="22"/>
    </location>
</feature>
<dbReference type="InterPro" id="IPR023076">
    <property type="entry name" value="HMG_CoA_Rdtase_CS"/>
</dbReference>
<name>A0A8T4KPP5_9ARCH</name>
<dbReference type="EMBL" id="JAGVWD010000001">
    <property type="protein sequence ID" value="MBS3057003.1"/>
    <property type="molecule type" value="Genomic_DNA"/>
</dbReference>
<comment type="caution">
    <text evidence="5">The sequence shown here is derived from an EMBL/GenBank/DDBJ whole genome shotgun (WGS) entry which is preliminary data.</text>
</comment>
<feature type="compositionally biased region" description="Basic and acidic residues" evidence="4">
    <location>
        <begin position="1"/>
        <end position="12"/>
    </location>
</feature>
<proteinExistence type="inferred from homology"/>